<comment type="similarity">
    <text evidence="3 7 9">Belongs to the elongation factor P family.</text>
</comment>
<sequence>MIPVTNLRNGVAFSDSQGLWEVISYRHVKMGRGSATIRVKVRNLKTDSVIEKTFTSGQKVEDIEIEKKKGQFLYSDASEIVFMDPATFEQFSLTKTTTGGKEKFLKEGQEYDIQVVGDSVFGIEIPKIIVLEVAETAPGVKGDTVAAATKEAILENGLKVKVPLFINPSDKLKIDTRTNNYVERAKS</sequence>
<feature type="domain" description="Elongation factor P C-terminal" evidence="10">
    <location>
        <begin position="129"/>
        <end position="184"/>
    </location>
</feature>
<evidence type="ECO:0000256" key="2">
    <source>
        <dbReference type="ARBA" id="ARBA00004815"/>
    </source>
</evidence>
<dbReference type="AlphaFoldDB" id="A0A1G1WUM6"/>
<keyword evidence="4 7" id="KW-0963">Cytoplasm</keyword>
<comment type="subcellular location">
    <subcellularLocation>
        <location evidence="1 7">Cytoplasm</location>
    </subcellularLocation>
</comment>
<dbReference type="SMART" id="SM01185">
    <property type="entry name" value="EFP"/>
    <property type="match status" value="1"/>
</dbReference>
<dbReference type="InterPro" id="IPR013185">
    <property type="entry name" value="Transl_elong_KOW-like"/>
</dbReference>
<evidence type="ECO:0000256" key="1">
    <source>
        <dbReference type="ARBA" id="ARBA00004496"/>
    </source>
</evidence>
<dbReference type="InterPro" id="IPR008991">
    <property type="entry name" value="Translation_prot_SH3-like_sf"/>
</dbReference>
<dbReference type="Pfam" id="PF08207">
    <property type="entry name" value="EFP_N"/>
    <property type="match status" value="1"/>
</dbReference>
<dbReference type="Gene3D" id="2.30.30.30">
    <property type="match status" value="1"/>
</dbReference>
<keyword evidence="6 7" id="KW-0648">Protein biosynthesis</keyword>
<dbReference type="CDD" id="cd04470">
    <property type="entry name" value="S1_EF-P_repeat_1"/>
    <property type="match status" value="1"/>
</dbReference>
<evidence type="ECO:0000256" key="8">
    <source>
        <dbReference type="NCBIfam" id="TIGR00038"/>
    </source>
</evidence>
<dbReference type="NCBIfam" id="NF001810">
    <property type="entry name" value="PRK00529.1"/>
    <property type="match status" value="1"/>
</dbReference>
<dbReference type="InterPro" id="IPR020599">
    <property type="entry name" value="Transl_elong_fac_P/YeiP"/>
</dbReference>
<protein>
    <recommendedName>
        <fullName evidence="7 8">Elongation factor P</fullName>
        <shortName evidence="7">EF-P</shortName>
    </recommendedName>
</protein>
<dbReference type="SUPFAM" id="SSF50104">
    <property type="entry name" value="Translation proteins SH3-like domain"/>
    <property type="match status" value="1"/>
</dbReference>
<dbReference type="UniPathway" id="UPA00345"/>
<keyword evidence="5 7" id="KW-0251">Elongation factor</keyword>
<dbReference type="HAMAP" id="MF_00141">
    <property type="entry name" value="EF_P"/>
    <property type="match status" value="1"/>
</dbReference>
<feature type="domain" description="Translation elongation factor P/YeiP central" evidence="11">
    <location>
        <begin position="67"/>
        <end position="121"/>
    </location>
</feature>
<dbReference type="GO" id="GO:0005829">
    <property type="term" value="C:cytosol"/>
    <property type="evidence" value="ECO:0007669"/>
    <property type="project" value="UniProtKB-ARBA"/>
</dbReference>
<evidence type="ECO:0000313" key="12">
    <source>
        <dbReference type="EMBL" id="OGY31442.1"/>
    </source>
</evidence>
<comment type="caution">
    <text evidence="12">The sequence shown here is derived from an EMBL/GenBank/DDBJ whole genome shotgun (WGS) entry which is preliminary data.</text>
</comment>
<dbReference type="PANTHER" id="PTHR30053:SF12">
    <property type="entry name" value="ELONGATION FACTOR P (EF-P) FAMILY PROTEIN"/>
    <property type="match status" value="1"/>
</dbReference>
<organism evidence="12 13">
    <name type="scientific">Candidatus Woykebacteria bacterium RIFCSPLOWO2_01_FULL_41_12</name>
    <dbReference type="NCBI Taxonomy" id="1802604"/>
    <lineage>
        <taxon>Bacteria</taxon>
        <taxon>Candidatus Woykeibacteriota</taxon>
    </lineage>
</organism>
<proteinExistence type="inferred from homology"/>
<evidence type="ECO:0000259" key="10">
    <source>
        <dbReference type="SMART" id="SM00841"/>
    </source>
</evidence>
<dbReference type="Pfam" id="PF01132">
    <property type="entry name" value="EFP"/>
    <property type="match status" value="1"/>
</dbReference>
<dbReference type="SMART" id="SM00841">
    <property type="entry name" value="Elong-fact-P_C"/>
    <property type="match status" value="1"/>
</dbReference>
<dbReference type="PANTHER" id="PTHR30053">
    <property type="entry name" value="ELONGATION FACTOR P"/>
    <property type="match status" value="1"/>
</dbReference>
<dbReference type="InterPro" id="IPR014722">
    <property type="entry name" value="Rib_uL2_dom2"/>
</dbReference>
<evidence type="ECO:0000256" key="6">
    <source>
        <dbReference type="ARBA" id="ARBA00022917"/>
    </source>
</evidence>
<comment type="pathway">
    <text evidence="2 7">Protein biosynthesis; polypeptide chain elongation.</text>
</comment>
<dbReference type="PIRSF" id="PIRSF005901">
    <property type="entry name" value="EF-P"/>
    <property type="match status" value="1"/>
</dbReference>
<dbReference type="Proteomes" id="UP000179279">
    <property type="component" value="Unassembled WGS sequence"/>
</dbReference>
<dbReference type="InterPro" id="IPR011768">
    <property type="entry name" value="Transl_elongation_fac_P"/>
</dbReference>
<dbReference type="EMBL" id="MHDA01000031">
    <property type="protein sequence ID" value="OGY31442.1"/>
    <property type="molecule type" value="Genomic_DNA"/>
</dbReference>
<dbReference type="CDD" id="cd05794">
    <property type="entry name" value="S1_EF-P_repeat_2"/>
    <property type="match status" value="1"/>
</dbReference>
<dbReference type="InterPro" id="IPR001059">
    <property type="entry name" value="Transl_elong_P/YeiP_cen"/>
</dbReference>
<name>A0A1G1WUM6_9BACT</name>
<dbReference type="GO" id="GO:0003746">
    <property type="term" value="F:translation elongation factor activity"/>
    <property type="evidence" value="ECO:0007669"/>
    <property type="project" value="UniProtKB-UniRule"/>
</dbReference>
<dbReference type="Pfam" id="PF09285">
    <property type="entry name" value="Elong-fact-P_C"/>
    <property type="match status" value="1"/>
</dbReference>
<dbReference type="InterPro" id="IPR012340">
    <property type="entry name" value="NA-bd_OB-fold"/>
</dbReference>
<evidence type="ECO:0000256" key="3">
    <source>
        <dbReference type="ARBA" id="ARBA00009479"/>
    </source>
</evidence>
<dbReference type="GO" id="GO:0043043">
    <property type="term" value="P:peptide biosynthetic process"/>
    <property type="evidence" value="ECO:0007669"/>
    <property type="project" value="InterPro"/>
</dbReference>
<accession>A0A1G1WUM6</accession>
<comment type="function">
    <text evidence="7">Involved in peptide bond synthesis. Stimulates efficient translation and peptide-bond synthesis on native or reconstituted 70S ribosomes in vitro. Probably functions indirectly by altering the affinity of the ribosome for aminoacyl-tRNA, thus increasing their reactivity as acceptors for peptidyl transferase.</text>
</comment>
<dbReference type="InterPro" id="IPR015365">
    <property type="entry name" value="Elong-fact-P_C"/>
</dbReference>
<evidence type="ECO:0000256" key="7">
    <source>
        <dbReference type="HAMAP-Rule" id="MF_00141"/>
    </source>
</evidence>
<dbReference type="FunFam" id="2.40.50.140:FF:000004">
    <property type="entry name" value="Elongation factor P"/>
    <property type="match status" value="1"/>
</dbReference>
<evidence type="ECO:0000259" key="11">
    <source>
        <dbReference type="SMART" id="SM01185"/>
    </source>
</evidence>
<dbReference type="NCBIfam" id="TIGR00038">
    <property type="entry name" value="efp"/>
    <property type="match status" value="1"/>
</dbReference>
<evidence type="ECO:0000313" key="13">
    <source>
        <dbReference type="Proteomes" id="UP000179279"/>
    </source>
</evidence>
<gene>
    <name evidence="7" type="primary">efp</name>
    <name evidence="12" type="ORF">A3A57_00960</name>
</gene>
<evidence type="ECO:0000256" key="5">
    <source>
        <dbReference type="ARBA" id="ARBA00022768"/>
    </source>
</evidence>
<evidence type="ECO:0000256" key="4">
    <source>
        <dbReference type="ARBA" id="ARBA00022490"/>
    </source>
</evidence>
<dbReference type="SUPFAM" id="SSF50249">
    <property type="entry name" value="Nucleic acid-binding proteins"/>
    <property type="match status" value="2"/>
</dbReference>
<dbReference type="Gene3D" id="2.40.50.140">
    <property type="entry name" value="Nucleic acid-binding proteins"/>
    <property type="match status" value="2"/>
</dbReference>
<dbReference type="FunFam" id="2.30.30.30:FF:000003">
    <property type="entry name" value="Elongation factor P"/>
    <property type="match status" value="1"/>
</dbReference>
<reference evidence="12 13" key="1">
    <citation type="journal article" date="2016" name="Nat. Commun.">
        <title>Thousands of microbial genomes shed light on interconnected biogeochemical processes in an aquifer system.</title>
        <authorList>
            <person name="Anantharaman K."/>
            <person name="Brown C.T."/>
            <person name="Hug L.A."/>
            <person name="Sharon I."/>
            <person name="Castelle C.J."/>
            <person name="Probst A.J."/>
            <person name="Thomas B.C."/>
            <person name="Singh A."/>
            <person name="Wilkins M.J."/>
            <person name="Karaoz U."/>
            <person name="Brodie E.L."/>
            <person name="Williams K.H."/>
            <person name="Hubbard S.S."/>
            <person name="Banfield J.F."/>
        </authorList>
    </citation>
    <scope>NUCLEOTIDE SEQUENCE [LARGE SCALE GENOMIC DNA]</scope>
</reference>
<evidence type="ECO:0000256" key="9">
    <source>
        <dbReference type="RuleBase" id="RU004389"/>
    </source>
</evidence>